<dbReference type="PROSITE" id="PS50893">
    <property type="entry name" value="ABC_TRANSPORTER_2"/>
    <property type="match status" value="1"/>
</dbReference>
<evidence type="ECO:0000256" key="3">
    <source>
        <dbReference type="ARBA" id="ARBA00022840"/>
    </source>
</evidence>
<gene>
    <name evidence="6" type="ORF">MNBD_GAMMA26-2076</name>
</gene>
<keyword evidence="2" id="KW-0547">Nucleotide-binding</keyword>
<dbReference type="EMBL" id="UOFX01000040">
    <property type="protein sequence ID" value="VAX08655.1"/>
    <property type="molecule type" value="Genomic_DNA"/>
</dbReference>
<evidence type="ECO:0000256" key="4">
    <source>
        <dbReference type="ARBA" id="ARBA00022967"/>
    </source>
</evidence>
<proteinExistence type="predicted"/>
<feature type="domain" description="ABC transporter" evidence="5">
    <location>
        <begin position="4"/>
        <end position="239"/>
    </location>
</feature>
<reference evidence="6" key="1">
    <citation type="submission" date="2018-06" db="EMBL/GenBank/DDBJ databases">
        <authorList>
            <person name="Zhirakovskaya E."/>
        </authorList>
    </citation>
    <scope>NUCLEOTIDE SEQUENCE</scope>
</reference>
<sequence length="262" mass="28690">MNRLHAKQLSVSLGGNQILKSLSFELQQGEMLGLIGPNGAGKTTLLRLLAGLLKPDAGDITLDDVSYAKLSPQLRAKKMAYLAQSGTAHWPMTVERIVALGRLPHLSDWQKPGNKDKQIINKVVAQTDLCGFEQRQFNTLSGGERARVLLARALAAEPEIMLADEPVAALDLAHQLEIMTLLKQFCSQGGAVVVVLHDLRLAAHYCHRLQFLTNGSELANGTPGEVLSAHNMEQAFGIRVREETGSITTAFTLPWEKQKRKK</sequence>
<dbReference type="CDD" id="cd03214">
    <property type="entry name" value="ABC_Iron-Siderophores_B12_Hemin"/>
    <property type="match status" value="1"/>
</dbReference>
<evidence type="ECO:0000256" key="2">
    <source>
        <dbReference type="ARBA" id="ARBA00022741"/>
    </source>
</evidence>
<dbReference type="GO" id="GO:0005524">
    <property type="term" value="F:ATP binding"/>
    <property type="evidence" value="ECO:0007669"/>
    <property type="project" value="UniProtKB-KW"/>
</dbReference>
<evidence type="ECO:0000259" key="5">
    <source>
        <dbReference type="PROSITE" id="PS50893"/>
    </source>
</evidence>
<dbReference type="Pfam" id="PF00005">
    <property type="entry name" value="ABC_tran"/>
    <property type="match status" value="1"/>
</dbReference>
<dbReference type="InterPro" id="IPR003593">
    <property type="entry name" value="AAA+_ATPase"/>
</dbReference>
<dbReference type="FunFam" id="3.40.50.300:FF:000134">
    <property type="entry name" value="Iron-enterobactin ABC transporter ATP-binding protein"/>
    <property type="match status" value="1"/>
</dbReference>
<dbReference type="InterPro" id="IPR027417">
    <property type="entry name" value="P-loop_NTPase"/>
</dbReference>
<keyword evidence="1" id="KW-0813">Transport</keyword>
<dbReference type="SUPFAM" id="SSF52540">
    <property type="entry name" value="P-loop containing nucleoside triphosphate hydrolases"/>
    <property type="match status" value="1"/>
</dbReference>
<dbReference type="PROSITE" id="PS00211">
    <property type="entry name" value="ABC_TRANSPORTER_1"/>
    <property type="match status" value="1"/>
</dbReference>
<organism evidence="6">
    <name type="scientific">hydrothermal vent metagenome</name>
    <dbReference type="NCBI Taxonomy" id="652676"/>
    <lineage>
        <taxon>unclassified sequences</taxon>
        <taxon>metagenomes</taxon>
        <taxon>ecological metagenomes</taxon>
    </lineage>
</organism>
<protein>
    <recommendedName>
        <fullName evidence="5">ABC transporter domain-containing protein</fullName>
    </recommendedName>
</protein>
<dbReference type="SMART" id="SM00382">
    <property type="entry name" value="AAA"/>
    <property type="match status" value="1"/>
</dbReference>
<dbReference type="GO" id="GO:0016887">
    <property type="term" value="F:ATP hydrolysis activity"/>
    <property type="evidence" value="ECO:0007669"/>
    <property type="project" value="InterPro"/>
</dbReference>
<accession>A0A3B1BQQ8</accession>
<evidence type="ECO:0000256" key="1">
    <source>
        <dbReference type="ARBA" id="ARBA00022448"/>
    </source>
</evidence>
<dbReference type="PANTHER" id="PTHR42794:SF1">
    <property type="entry name" value="HEMIN IMPORT ATP-BINDING PROTEIN HMUV"/>
    <property type="match status" value="1"/>
</dbReference>
<dbReference type="PANTHER" id="PTHR42794">
    <property type="entry name" value="HEMIN IMPORT ATP-BINDING PROTEIN HMUV"/>
    <property type="match status" value="1"/>
</dbReference>
<evidence type="ECO:0000313" key="6">
    <source>
        <dbReference type="EMBL" id="VAX08655.1"/>
    </source>
</evidence>
<dbReference type="InterPro" id="IPR017871">
    <property type="entry name" value="ABC_transporter-like_CS"/>
</dbReference>
<dbReference type="AlphaFoldDB" id="A0A3B1BQQ8"/>
<keyword evidence="4" id="KW-1278">Translocase</keyword>
<dbReference type="Gene3D" id="3.40.50.300">
    <property type="entry name" value="P-loop containing nucleotide triphosphate hydrolases"/>
    <property type="match status" value="1"/>
</dbReference>
<name>A0A3B1BQQ8_9ZZZZ</name>
<dbReference type="InterPro" id="IPR003439">
    <property type="entry name" value="ABC_transporter-like_ATP-bd"/>
</dbReference>
<keyword evidence="3" id="KW-0067">ATP-binding</keyword>